<dbReference type="STRING" id="531814.SAMN04487944_114126"/>
<dbReference type="InterPro" id="IPR000086">
    <property type="entry name" value="NUDIX_hydrolase_dom"/>
</dbReference>
<keyword evidence="2 4" id="KW-0378">Hydrolase</keyword>
<dbReference type="PRINTS" id="PR00502">
    <property type="entry name" value="NUDIXFAMILY"/>
</dbReference>
<dbReference type="PANTHER" id="PTHR43222">
    <property type="entry name" value="NUDIX HYDROLASE 23"/>
    <property type="match status" value="1"/>
</dbReference>
<sequence length="161" mass="18842">MKTFNDYYNNEVKLSFSDHPFEQYPKHVWVICRYHSKWLLTKHLERGLEFPGGKVEKNETPKEAAIREVNEETGGEVESLYYIGQYFVTGRYDQIAKNIYFAEIATLKKRSTYLETAGPVLLDELPCNIRSNEAFSFIMKDDVLTYSLRYIKSDSYIANPI</sequence>
<dbReference type="RefSeq" id="WP_089742113.1">
    <property type="nucleotide sequence ID" value="NZ_FOGL01000014.1"/>
</dbReference>
<dbReference type="InterPro" id="IPR020084">
    <property type="entry name" value="NUDIX_hydrolase_CS"/>
</dbReference>
<dbReference type="PANTHER" id="PTHR43222:SF2">
    <property type="entry name" value="NUDIX HYDROLASE 23, CHLOROPLASTIC"/>
    <property type="match status" value="1"/>
</dbReference>
<dbReference type="PROSITE" id="PS00893">
    <property type="entry name" value="NUDIX_BOX"/>
    <property type="match status" value="1"/>
</dbReference>
<dbReference type="CDD" id="cd04665">
    <property type="entry name" value="NUDIX_RppH"/>
    <property type="match status" value="1"/>
</dbReference>
<comment type="similarity">
    <text evidence="4">Belongs to the Nudix hydrolase family.</text>
</comment>
<keyword evidence="3" id="KW-0460">Magnesium</keyword>
<dbReference type="EMBL" id="FOGL01000014">
    <property type="protein sequence ID" value="SER99451.1"/>
    <property type="molecule type" value="Genomic_DNA"/>
</dbReference>
<dbReference type="Pfam" id="PF00293">
    <property type="entry name" value="NUDIX"/>
    <property type="match status" value="1"/>
</dbReference>
<dbReference type="AlphaFoldDB" id="A0A1H9TR02"/>
<dbReference type="InterPro" id="IPR020476">
    <property type="entry name" value="Nudix_hydrolase"/>
</dbReference>
<evidence type="ECO:0000256" key="4">
    <source>
        <dbReference type="RuleBase" id="RU003476"/>
    </source>
</evidence>
<reference evidence="6 7" key="1">
    <citation type="submission" date="2016-10" db="EMBL/GenBank/DDBJ databases">
        <authorList>
            <person name="de Groot N.N."/>
        </authorList>
    </citation>
    <scope>NUCLEOTIDE SEQUENCE [LARGE SCALE GENOMIC DNA]</scope>
    <source>
        <strain evidence="6 7">CGMCC 1.7727</strain>
    </source>
</reference>
<evidence type="ECO:0000256" key="3">
    <source>
        <dbReference type="ARBA" id="ARBA00022842"/>
    </source>
</evidence>
<name>A0A1H9TR02_9BACI</name>
<dbReference type="InterPro" id="IPR015797">
    <property type="entry name" value="NUDIX_hydrolase-like_dom_sf"/>
</dbReference>
<dbReference type="InterPro" id="IPR014078">
    <property type="entry name" value="Nudix_YtkD"/>
</dbReference>
<feature type="domain" description="Nudix hydrolase" evidence="5">
    <location>
        <begin position="11"/>
        <end position="161"/>
    </location>
</feature>
<protein>
    <submittedName>
        <fullName evidence="6">8-oxo-dGTP diphosphatase</fullName>
    </submittedName>
</protein>
<evidence type="ECO:0000259" key="5">
    <source>
        <dbReference type="PROSITE" id="PS51462"/>
    </source>
</evidence>
<proteinExistence type="inferred from homology"/>
<comment type="cofactor">
    <cofactor evidence="1">
        <name>Mg(2+)</name>
        <dbReference type="ChEBI" id="CHEBI:18420"/>
    </cofactor>
</comment>
<dbReference type="PROSITE" id="PS51462">
    <property type="entry name" value="NUDIX"/>
    <property type="match status" value="1"/>
</dbReference>
<evidence type="ECO:0000313" key="7">
    <source>
        <dbReference type="Proteomes" id="UP000199687"/>
    </source>
</evidence>
<dbReference type="GO" id="GO:0016787">
    <property type="term" value="F:hydrolase activity"/>
    <property type="evidence" value="ECO:0007669"/>
    <property type="project" value="UniProtKB-KW"/>
</dbReference>
<keyword evidence="7" id="KW-1185">Reference proteome</keyword>
<organism evidence="6 7">
    <name type="scientific">Gracilibacillus ureilyticus</name>
    <dbReference type="NCBI Taxonomy" id="531814"/>
    <lineage>
        <taxon>Bacteria</taxon>
        <taxon>Bacillati</taxon>
        <taxon>Bacillota</taxon>
        <taxon>Bacilli</taxon>
        <taxon>Bacillales</taxon>
        <taxon>Bacillaceae</taxon>
        <taxon>Gracilibacillus</taxon>
    </lineage>
</organism>
<dbReference type="OrthoDB" id="9131041at2"/>
<evidence type="ECO:0000256" key="2">
    <source>
        <dbReference type="ARBA" id="ARBA00022801"/>
    </source>
</evidence>
<dbReference type="Proteomes" id="UP000199687">
    <property type="component" value="Unassembled WGS sequence"/>
</dbReference>
<evidence type="ECO:0000313" key="6">
    <source>
        <dbReference type="EMBL" id="SER99451.1"/>
    </source>
</evidence>
<dbReference type="NCBIfam" id="TIGR02705">
    <property type="entry name" value="nudix_YtkD"/>
    <property type="match status" value="1"/>
</dbReference>
<accession>A0A1H9TR02</accession>
<dbReference type="SUPFAM" id="SSF55811">
    <property type="entry name" value="Nudix"/>
    <property type="match status" value="1"/>
</dbReference>
<evidence type="ECO:0000256" key="1">
    <source>
        <dbReference type="ARBA" id="ARBA00001946"/>
    </source>
</evidence>
<dbReference type="Gene3D" id="3.90.79.10">
    <property type="entry name" value="Nucleoside Triphosphate Pyrophosphohydrolase"/>
    <property type="match status" value="1"/>
</dbReference>
<gene>
    <name evidence="6" type="ORF">SAMN04487944_114126</name>
</gene>